<name>A0A937VZU0_UNCTE</name>
<dbReference type="InterPro" id="IPR011518">
    <property type="entry name" value="Transposase_36"/>
</dbReference>
<accession>A0A937VZU0</accession>
<organism evidence="1 2">
    <name type="scientific">Tectimicrobiota bacterium</name>
    <dbReference type="NCBI Taxonomy" id="2528274"/>
    <lineage>
        <taxon>Bacteria</taxon>
        <taxon>Pseudomonadati</taxon>
        <taxon>Nitrospinota/Tectimicrobiota group</taxon>
        <taxon>Candidatus Tectimicrobiota</taxon>
    </lineage>
</organism>
<dbReference type="AlphaFoldDB" id="A0A937VZU0"/>
<dbReference type="EMBL" id="VGLS01000048">
    <property type="protein sequence ID" value="MBM3222727.1"/>
    <property type="molecule type" value="Genomic_DNA"/>
</dbReference>
<dbReference type="Proteomes" id="UP000712673">
    <property type="component" value="Unassembled WGS sequence"/>
</dbReference>
<protein>
    <submittedName>
        <fullName evidence="1">Uncharacterized protein</fullName>
    </submittedName>
</protein>
<proteinExistence type="predicted"/>
<comment type="caution">
    <text evidence="1">The sequence shown here is derived from an EMBL/GenBank/DDBJ whole genome shotgun (WGS) entry which is preliminary data.</text>
</comment>
<dbReference type="Pfam" id="PF07592">
    <property type="entry name" value="DDE_Tnp_ISAZ013"/>
    <property type="match status" value="1"/>
</dbReference>
<sequence length="60" mass="6594">MHGNGVVLDSVDAVIAYARTQTWKGLHPTVAVVTTPYKTGVKLTKRAMIQLETQRQRLSG</sequence>
<gene>
    <name evidence="1" type="ORF">FJZ47_02840</name>
</gene>
<evidence type="ECO:0000313" key="2">
    <source>
        <dbReference type="Proteomes" id="UP000712673"/>
    </source>
</evidence>
<evidence type="ECO:0000313" key="1">
    <source>
        <dbReference type="EMBL" id="MBM3222727.1"/>
    </source>
</evidence>
<reference evidence="1" key="1">
    <citation type="submission" date="2019-03" db="EMBL/GenBank/DDBJ databases">
        <title>Lake Tanganyika Metagenome-Assembled Genomes (MAGs).</title>
        <authorList>
            <person name="Tran P."/>
        </authorList>
    </citation>
    <scope>NUCLEOTIDE SEQUENCE</scope>
    <source>
        <strain evidence="1">K_DeepCast_65m_m2_066</strain>
    </source>
</reference>